<name>A0A8J4E199_9ACTN</name>
<keyword evidence="3" id="KW-1185">Reference proteome</keyword>
<dbReference type="EMBL" id="BOPG01000032">
    <property type="protein sequence ID" value="GIJ57626.1"/>
    <property type="molecule type" value="Genomic_DNA"/>
</dbReference>
<protein>
    <recommendedName>
        <fullName evidence="1">MOSC domain-containing protein</fullName>
    </recommendedName>
</protein>
<gene>
    <name evidence="2" type="ORF">Vau01_051420</name>
</gene>
<evidence type="ECO:0000313" key="3">
    <source>
        <dbReference type="Proteomes" id="UP000612585"/>
    </source>
</evidence>
<dbReference type="GO" id="GO:0003824">
    <property type="term" value="F:catalytic activity"/>
    <property type="evidence" value="ECO:0007669"/>
    <property type="project" value="InterPro"/>
</dbReference>
<dbReference type="Proteomes" id="UP000612585">
    <property type="component" value="Unassembled WGS sequence"/>
</dbReference>
<dbReference type="SUPFAM" id="SSF50800">
    <property type="entry name" value="PK beta-barrel domain-like"/>
    <property type="match status" value="1"/>
</dbReference>
<dbReference type="InterPro" id="IPR011037">
    <property type="entry name" value="Pyrv_Knase-like_insert_dom_sf"/>
</dbReference>
<dbReference type="PROSITE" id="PS51340">
    <property type="entry name" value="MOSC"/>
    <property type="match status" value="1"/>
</dbReference>
<evidence type="ECO:0000313" key="2">
    <source>
        <dbReference type="EMBL" id="GIJ57626.1"/>
    </source>
</evidence>
<dbReference type="GO" id="GO:0030151">
    <property type="term" value="F:molybdenum ion binding"/>
    <property type="evidence" value="ECO:0007669"/>
    <property type="project" value="InterPro"/>
</dbReference>
<reference evidence="2" key="1">
    <citation type="submission" date="2021-01" db="EMBL/GenBank/DDBJ databases">
        <title>Whole genome shotgun sequence of Virgisporangium aurantiacum NBRC 16421.</title>
        <authorList>
            <person name="Komaki H."/>
            <person name="Tamura T."/>
        </authorList>
    </citation>
    <scope>NUCLEOTIDE SEQUENCE</scope>
    <source>
        <strain evidence="2">NBRC 16421</strain>
    </source>
</reference>
<evidence type="ECO:0000259" key="1">
    <source>
        <dbReference type="PROSITE" id="PS51340"/>
    </source>
</evidence>
<feature type="domain" description="MOSC" evidence="1">
    <location>
        <begin position="63"/>
        <end position="197"/>
    </location>
</feature>
<proteinExistence type="predicted"/>
<accession>A0A8J4E199</accession>
<sequence length="218" mass="23054">MRGEQLGSATLTDEGIVGDRVVHVRGHRGVVTARTRPGLLGLAATTAPDGGILVDGRPWNSPAVAAAIHRVAGPGVEAVHYAGSERFDVMPLLVATDGGIAALGHSGRRLRPNIVVGGVEGLAERSWPGRTLRIGEVVIGMLKLRSRCIVTTIDPDTGAQNLDVLRRINREFEGRVALDCWVAHPGTIRVGDPVEVVDEYLEPPPRGGWIVGAPYAVP</sequence>
<dbReference type="AlphaFoldDB" id="A0A8J4E199"/>
<dbReference type="InterPro" id="IPR005302">
    <property type="entry name" value="MoCF_Sase_C"/>
</dbReference>
<organism evidence="2 3">
    <name type="scientific">Virgisporangium aurantiacum</name>
    <dbReference type="NCBI Taxonomy" id="175570"/>
    <lineage>
        <taxon>Bacteria</taxon>
        <taxon>Bacillati</taxon>
        <taxon>Actinomycetota</taxon>
        <taxon>Actinomycetes</taxon>
        <taxon>Micromonosporales</taxon>
        <taxon>Micromonosporaceae</taxon>
        <taxon>Virgisporangium</taxon>
    </lineage>
</organism>
<dbReference type="Pfam" id="PF03473">
    <property type="entry name" value="MOSC"/>
    <property type="match status" value="1"/>
</dbReference>
<comment type="caution">
    <text evidence="2">The sequence shown here is derived from an EMBL/GenBank/DDBJ whole genome shotgun (WGS) entry which is preliminary data.</text>
</comment>
<dbReference type="Gene3D" id="2.40.33.20">
    <property type="entry name" value="PK beta-barrel domain-like"/>
    <property type="match status" value="1"/>
</dbReference>
<dbReference type="GO" id="GO:0030170">
    <property type="term" value="F:pyridoxal phosphate binding"/>
    <property type="evidence" value="ECO:0007669"/>
    <property type="project" value="InterPro"/>
</dbReference>